<evidence type="ECO:0000313" key="1">
    <source>
        <dbReference type="EMBL" id="KAH7904153.1"/>
    </source>
</evidence>
<reference evidence="1" key="1">
    <citation type="journal article" date="2021" name="New Phytol.">
        <title>Evolutionary innovations through gain and loss of genes in the ectomycorrhizal Boletales.</title>
        <authorList>
            <person name="Wu G."/>
            <person name="Miyauchi S."/>
            <person name="Morin E."/>
            <person name="Kuo A."/>
            <person name="Drula E."/>
            <person name="Varga T."/>
            <person name="Kohler A."/>
            <person name="Feng B."/>
            <person name="Cao Y."/>
            <person name="Lipzen A."/>
            <person name="Daum C."/>
            <person name="Hundley H."/>
            <person name="Pangilinan J."/>
            <person name="Johnson J."/>
            <person name="Barry K."/>
            <person name="LaButti K."/>
            <person name="Ng V."/>
            <person name="Ahrendt S."/>
            <person name="Min B."/>
            <person name="Choi I.G."/>
            <person name="Park H."/>
            <person name="Plett J.M."/>
            <person name="Magnuson J."/>
            <person name="Spatafora J.W."/>
            <person name="Nagy L.G."/>
            <person name="Henrissat B."/>
            <person name="Grigoriev I.V."/>
            <person name="Yang Z.L."/>
            <person name="Xu J."/>
            <person name="Martin F.M."/>
        </authorList>
    </citation>
    <scope>NUCLEOTIDE SEQUENCE</scope>
    <source>
        <strain evidence="1">ATCC 28755</strain>
    </source>
</reference>
<gene>
    <name evidence="1" type="ORF">BJ138DRAFT_1186025</name>
</gene>
<feature type="non-terminal residue" evidence="1">
    <location>
        <position position="507"/>
    </location>
</feature>
<proteinExistence type="predicted"/>
<sequence length="507" mass="57381">EFLRVHVNDPDRQFEHLQNIINDFHLPDLASPLPITLLRRILSQLLISKIRPRLAFQPIKPKHALQLDLQLAHRVHDHLRYPFHFNSSLLSLPLKMLGFDFPSISRINDAAAVNGLQRDLNHHIPYFRSMALITLNDWSCSLNHCKPPFAPESKSFRRSTKQLPWSWILAHSVLRRLGISIIHTDQSYILRGDVSLRHVYNIVKSSSRFLNANMIHLLSLNGVNLLSDLGQWSTHVTHQPVFHVSASALQSMQFTSVRTHWNSIRNTFDMLPISAIVSGDWHLALPRAERRERTENVIRYLASSSRYPITIESGFPSACDASSLPANVSLNQSRSVTIASLSENHSLVCSLTNHRLSATILLGEVYALLITALLSFSSPHSEPQVIVSDHLNTVNIINQAFAHPPSAHSWNTLPARSLYRWLLVILQDMATPPQIIHAKAHTTSRDPNSIVNDAADSYATKSQTQHIIPPPLPVPTFSLDEFAFFHPSYSYIEQNISSFIMFLDAYD</sequence>
<protein>
    <submittedName>
        <fullName evidence="1">Uncharacterized protein</fullName>
    </submittedName>
</protein>
<dbReference type="Proteomes" id="UP000790377">
    <property type="component" value="Unassembled WGS sequence"/>
</dbReference>
<accession>A0ACB7ZUY8</accession>
<feature type="non-terminal residue" evidence="1">
    <location>
        <position position="1"/>
    </location>
</feature>
<evidence type="ECO:0000313" key="2">
    <source>
        <dbReference type="Proteomes" id="UP000790377"/>
    </source>
</evidence>
<comment type="caution">
    <text evidence="1">The sequence shown here is derived from an EMBL/GenBank/DDBJ whole genome shotgun (WGS) entry which is preliminary data.</text>
</comment>
<keyword evidence="2" id="KW-1185">Reference proteome</keyword>
<dbReference type="EMBL" id="MU268588">
    <property type="protein sequence ID" value="KAH7904153.1"/>
    <property type="molecule type" value="Genomic_DNA"/>
</dbReference>
<name>A0ACB7ZUY8_9AGAM</name>
<organism evidence="1 2">
    <name type="scientific">Hygrophoropsis aurantiaca</name>
    <dbReference type="NCBI Taxonomy" id="72124"/>
    <lineage>
        <taxon>Eukaryota</taxon>
        <taxon>Fungi</taxon>
        <taxon>Dikarya</taxon>
        <taxon>Basidiomycota</taxon>
        <taxon>Agaricomycotina</taxon>
        <taxon>Agaricomycetes</taxon>
        <taxon>Agaricomycetidae</taxon>
        <taxon>Boletales</taxon>
        <taxon>Coniophorineae</taxon>
        <taxon>Hygrophoropsidaceae</taxon>
        <taxon>Hygrophoropsis</taxon>
    </lineage>
</organism>